<keyword evidence="6" id="KW-0238">DNA-binding</keyword>
<name>A0A1I8PJS8_STOCA</name>
<dbReference type="GO" id="GO:0000978">
    <property type="term" value="F:RNA polymerase II cis-regulatory region sequence-specific DNA binding"/>
    <property type="evidence" value="ECO:0007669"/>
    <property type="project" value="TreeGrafter"/>
</dbReference>
<evidence type="ECO:0000259" key="10">
    <source>
        <dbReference type="PROSITE" id="PS50157"/>
    </source>
</evidence>
<dbReference type="InterPro" id="IPR036236">
    <property type="entry name" value="Znf_C2H2_sf"/>
</dbReference>
<feature type="compositionally biased region" description="Low complexity" evidence="9">
    <location>
        <begin position="469"/>
        <end position="493"/>
    </location>
</feature>
<keyword evidence="12" id="KW-1185">Reference proteome</keyword>
<keyword evidence="3" id="KW-0677">Repeat</keyword>
<feature type="region of interest" description="Disordered" evidence="9">
    <location>
        <begin position="1021"/>
        <end position="1074"/>
    </location>
</feature>
<evidence type="ECO:0000256" key="3">
    <source>
        <dbReference type="ARBA" id="ARBA00022737"/>
    </source>
</evidence>
<dbReference type="OrthoDB" id="6155966at2759"/>
<feature type="compositionally biased region" description="Polar residues" evidence="9">
    <location>
        <begin position="110"/>
        <end position="122"/>
    </location>
</feature>
<feature type="region of interest" description="Disordered" evidence="9">
    <location>
        <begin position="57"/>
        <end position="167"/>
    </location>
</feature>
<evidence type="ECO:0000313" key="12">
    <source>
        <dbReference type="Proteomes" id="UP000095300"/>
    </source>
</evidence>
<dbReference type="GO" id="GO:0008270">
    <property type="term" value="F:zinc ion binding"/>
    <property type="evidence" value="ECO:0007669"/>
    <property type="project" value="UniProtKB-KW"/>
</dbReference>
<feature type="region of interest" description="Disordered" evidence="9">
    <location>
        <begin position="968"/>
        <end position="993"/>
    </location>
</feature>
<feature type="compositionally biased region" description="Acidic residues" evidence="9">
    <location>
        <begin position="232"/>
        <end position="244"/>
    </location>
</feature>
<reference evidence="11" key="2">
    <citation type="submission" date="2020-05" db="UniProtKB">
        <authorList>
            <consortium name="EnsemblMetazoa"/>
        </authorList>
    </citation>
    <scope>IDENTIFICATION</scope>
    <source>
        <strain evidence="11">USDA</strain>
    </source>
</reference>
<feature type="domain" description="C2H2-type" evidence="10">
    <location>
        <begin position="715"/>
        <end position="742"/>
    </location>
</feature>
<feature type="compositionally biased region" description="Low complexity" evidence="9">
    <location>
        <begin position="1"/>
        <end position="24"/>
    </location>
</feature>
<evidence type="ECO:0000256" key="5">
    <source>
        <dbReference type="ARBA" id="ARBA00022833"/>
    </source>
</evidence>
<protein>
    <recommendedName>
        <fullName evidence="10">C2H2-type domain-containing protein</fullName>
    </recommendedName>
</protein>
<dbReference type="STRING" id="35570.A0A1I8PJS8"/>
<organism evidence="11 12">
    <name type="scientific">Stomoxys calcitrans</name>
    <name type="common">Stable fly</name>
    <name type="synonym">Conops calcitrans</name>
    <dbReference type="NCBI Taxonomy" id="35570"/>
    <lineage>
        <taxon>Eukaryota</taxon>
        <taxon>Metazoa</taxon>
        <taxon>Ecdysozoa</taxon>
        <taxon>Arthropoda</taxon>
        <taxon>Hexapoda</taxon>
        <taxon>Insecta</taxon>
        <taxon>Pterygota</taxon>
        <taxon>Neoptera</taxon>
        <taxon>Endopterygota</taxon>
        <taxon>Diptera</taxon>
        <taxon>Brachycera</taxon>
        <taxon>Muscomorpha</taxon>
        <taxon>Muscoidea</taxon>
        <taxon>Muscidae</taxon>
        <taxon>Stomoxys</taxon>
    </lineage>
</organism>
<dbReference type="FunFam" id="3.30.160.60:FF:002131">
    <property type="entry name" value="Zinc finger protein 112"/>
    <property type="match status" value="1"/>
</dbReference>
<feature type="compositionally biased region" description="Low complexity" evidence="9">
    <location>
        <begin position="154"/>
        <end position="167"/>
    </location>
</feature>
<feature type="domain" description="C2H2-type" evidence="10">
    <location>
        <begin position="631"/>
        <end position="658"/>
    </location>
</feature>
<evidence type="ECO:0000256" key="2">
    <source>
        <dbReference type="ARBA" id="ARBA00022723"/>
    </source>
</evidence>
<feature type="compositionally biased region" description="Basic residues" evidence="9">
    <location>
        <begin position="1036"/>
        <end position="1046"/>
    </location>
</feature>
<dbReference type="Pfam" id="PF00096">
    <property type="entry name" value="zf-C2H2"/>
    <property type="match status" value="3"/>
</dbReference>
<gene>
    <name evidence="11" type="primary">106085672</name>
</gene>
<dbReference type="GO" id="GO:0001228">
    <property type="term" value="F:DNA-binding transcription activator activity, RNA polymerase II-specific"/>
    <property type="evidence" value="ECO:0007669"/>
    <property type="project" value="TreeGrafter"/>
</dbReference>
<keyword evidence="5" id="KW-0862">Zinc</keyword>
<feature type="domain" description="C2H2-type" evidence="10">
    <location>
        <begin position="687"/>
        <end position="714"/>
    </location>
</feature>
<feature type="domain" description="C2H2-type" evidence="10">
    <location>
        <begin position="659"/>
        <end position="686"/>
    </location>
</feature>
<dbReference type="SUPFAM" id="SSF57667">
    <property type="entry name" value="beta-beta-alpha zinc fingers"/>
    <property type="match status" value="3"/>
</dbReference>
<dbReference type="SMART" id="SM00355">
    <property type="entry name" value="ZnF_C2H2"/>
    <property type="match status" value="7"/>
</dbReference>
<dbReference type="Proteomes" id="UP000095300">
    <property type="component" value="Unassembled WGS sequence"/>
</dbReference>
<evidence type="ECO:0000256" key="8">
    <source>
        <dbReference type="PROSITE-ProRule" id="PRU00042"/>
    </source>
</evidence>
<evidence type="ECO:0000256" key="4">
    <source>
        <dbReference type="ARBA" id="ARBA00022771"/>
    </source>
</evidence>
<dbReference type="KEGG" id="scac:106085672"/>
<feature type="region of interest" description="Disordered" evidence="9">
    <location>
        <begin position="731"/>
        <end position="778"/>
    </location>
</feature>
<feature type="compositionally biased region" description="Polar residues" evidence="9">
    <location>
        <begin position="512"/>
        <end position="521"/>
    </location>
</feature>
<keyword evidence="2" id="KW-0479">Metal-binding</keyword>
<feature type="domain" description="C2H2-type" evidence="10">
    <location>
        <begin position="548"/>
        <end position="575"/>
    </location>
</feature>
<sequence length="1233" mass="132463">MDGSNNSSGGLSSRSLPSLFSMSNGSSMATKDLEGLIAMNDSALSQQIEFILQDAPMEHDDDDDDDGDHSSGGGGAGSIHHRILFQQHQQQQQHGGNNDVMTSVKGGGQQQLMDTESNSQGALSGVGGSGTATVIKIETPPNSTTPITSASDLSQTSQDIEQQQQQQSIVKTITHHAVGTTTAGGRHQQQHHHFLNGRGIIVRSSDIHDYNSLPLAATTAAAAHHDHHQQSLDEDEEEDPELNDENLQDIEEEAKAAEADEEPPLLDGTQIKVEHMDDMIDTAPAPRLTYTSGPTTVTTTNAEGQATQLVLPAGSIVSTTTRSVTVPVSEAIAHLQRRPVFISNGMANVGGTTLVRMPAMLSRNGSMAVLNVVQQQVGGGGQTTQLILQASPVCSVANSSSSTPMLVTTSPQTPIATDLTGNLSPKGQNISPTSLVTSSGGNTHILSNALSSNSSTIMAINTSPTNAAIATTTSNNTNRSPQRSSQNNANSNSHHPVASTSAQAQQQQQQQIALNTSFTRNTASTSPPSSTSSASPPSSTSTPSGTIYQCMECVEKFDNKELYEIHRSGHANNMKCAICNMVLKSLKNYEKHCLRCKPYECQICGRVVRFRPNFIKHMRVHTGQQSERHKYKCEVCHKEFMSFEYFKVHKKIHNENVNLTCEICGKQFSALASLRGHSKLHSGVKLHKCEVCGKGFGQRYNLKIHARTHTGDFPFECKICKKKLHTQSSLQTHMQVHQRVQTSQATSTIKSTATSTTTSGNTSSSSSGGDSAHNSPTSTIVKMEPQLSSSSAIDNHPSTSSNLLLSQHSSMHDDLDENSGLSDGLNSLNGHQYVSTSSLNNTMITATGEDSSESSNTSQEQLRQTRQILLNGSTPTRAIVINNYLQSDKGVDTLLSQTSQPQRHHHAQVIRQNSSGGAGGVSGSSISASASGSSSSGSALQQQLMRKTPIIHSTGGVTSLSGSVFASSVQQRGTSPSPSPSSSSTSCSSSVVVSKPGVPLSLASAALGSSSIIRSTRDHDLNGHHHQQQQSQQQRNNHRNHHRRRHLADMDDDDDDTNLHHPTNGRHFDDDDDVMLDEKSSPSLATTAIKTEPNFYVSGDNSNEMLIKEEVVFHDDASNHSPHSPPGSKFGMSNFDNDLDHHVDLSHALPTYGYLLDQHSIPDTIPAQLYADEDDFRLDHNSLGALHNNSSSTNDGDYIKKEWSYGTSSNYTINGKFDDDSNALCDAANFIYN</sequence>
<dbReference type="VEuPathDB" id="VectorBase:SCAU008779"/>
<feature type="compositionally biased region" description="Low complexity" evidence="9">
    <location>
        <begin position="502"/>
        <end position="511"/>
    </location>
</feature>
<dbReference type="EnsemblMetazoa" id="SCAU008779-RC">
    <property type="protein sequence ID" value="SCAU008779-PC"/>
    <property type="gene ID" value="SCAU008779"/>
</dbReference>
<feature type="domain" description="C2H2-type" evidence="10">
    <location>
        <begin position="599"/>
        <end position="626"/>
    </location>
</feature>
<feature type="region of interest" description="Disordered" evidence="9">
    <location>
        <begin position="896"/>
        <end position="942"/>
    </location>
</feature>
<feature type="compositionally biased region" description="Low complexity" evidence="9">
    <location>
        <begin position="980"/>
        <end position="993"/>
    </location>
</feature>
<dbReference type="InterPro" id="IPR013087">
    <property type="entry name" value="Znf_C2H2_type"/>
</dbReference>
<keyword evidence="7" id="KW-0539">Nucleus</keyword>
<dbReference type="AlphaFoldDB" id="A0A1I8PJS8"/>
<dbReference type="Gene3D" id="3.30.160.60">
    <property type="entry name" value="Classic Zinc Finger"/>
    <property type="match status" value="4"/>
</dbReference>
<evidence type="ECO:0000256" key="9">
    <source>
        <dbReference type="SAM" id="MobiDB-lite"/>
    </source>
</evidence>
<reference evidence="12" key="1">
    <citation type="submission" date="2015-05" db="EMBL/GenBank/DDBJ databases">
        <authorList>
            <person name="Wilson R.K."/>
            <person name="Warren W.C."/>
            <person name="Olafson P."/>
        </authorList>
    </citation>
    <scope>NUCLEOTIDE SEQUENCE [LARGE SCALE GENOMIC DNA]</scope>
    <source>
        <strain evidence="12">USDA</strain>
    </source>
</reference>
<keyword evidence="4 8" id="KW-0863">Zinc-finger</keyword>
<feature type="region of interest" description="Disordered" evidence="9">
    <location>
        <begin position="469"/>
        <end position="543"/>
    </location>
</feature>
<feature type="region of interest" description="Disordered" evidence="9">
    <location>
        <begin position="1"/>
        <end position="27"/>
    </location>
</feature>
<proteinExistence type="predicted"/>
<feature type="region of interest" description="Disordered" evidence="9">
    <location>
        <begin position="220"/>
        <end position="244"/>
    </location>
</feature>
<dbReference type="FunFam" id="3.30.160.60:FF:002640">
    <property type="entry name" value="Uncharacterized protein, isoform B"/>
    <property type="match status" value="1"/>
</dbReference>
<evidence type="ECO:0000256" key="1">
    <source>
        <dbReference type="ARBA" id="ARBA00004123"/>
    </source>
</evidence>
<dbReference type="PANTHER" id="PTHR24376:SF243">
    <property type="entry name" value="C2H2-TYPE DOMAIN-CONTAINING PROTEIN"/>
    <property type="match status" value="1"/>
</dbReference>
<comment type="subcellular location">
    <subcellularLocation>
        <location evidence="1">Nucleus</location>
    </subcellularLocation>
</comment>
<dbReference type="PROSITE" id="PS50157">
    <property type="entry name" value="ZINC_FINGER_C2H2_2"/>
    <property type="match status" value="6"/>
</dbReference>
<dbReference type="EnsemblMetazoa" id="SCAU008779-RA">
    <property type="protein sequence ID" value="SCAU008779-PA"/>
    <property type="gene ID" value="SCAU008779"/>
</dbReference>
<feature type="compositionally biased region" description="Polar residues" evidence="9">
    <location>
        <begin position="140"/>
        <end position="153"/>
    </location>
</feature>
<dbReference type="PANTHER" id="PTHR24376">
    <property type="entry name" value="ZINC FINGER PROTEIN"/>
    <property type="match status" value="1"/>
</dbReference>
<dbReference type="FunFam" id="3.30.160.60:FF:002286">
    <property type="entry name" value="Zinc finger protein 112"/>
    <property type="match status" value="1"/>
</dbReference>
<dbReference type="GO" id="GO:0005634">
    <property type="term" value="C:nucleus"/>
    <property type="evidence" value="ECO:0007669"/>
    <property type="project" value="UniProtKB-SubCell"/>
</dbReference>
<accession>A0A1I8PJS8</accession>
<feature type="compositionally biased region" description="Polar residues" evidence="9">
    <location>
        <begin position="731"/>
        <end position="741"/>
    </location>
</feature>
<evidence type="ECO:0000256" key="6">
    <source>
        <dbReference type="ARBA" id="ARBA00023125"/>
    </source>
</evidence>
<feature type="compositionally biased region" description="Low complexity" evidence="9">
    <location>
        <begin position="522"/>
        <end position="543"/>
    </location>
</feature>
<dbReference type="EnsemblMetazoa" id="SCAU008779-RB">
    <property type="protein sequence ID" value="SCAU008779-PB"/>
    <property type="gene ID" value="SCAU008779"/>
</dbReference>
<feature type="compositionally biased region" description="Low complexity" evidence="9">
    <location>
        <begin position="923"/>
        <end position="939"/>
    </location>
</feature>
<evidence type="ECO:0000313" key="11">
    <source>
        <dbReference type="EnsemblMetazoa" id="SCAU008779-PC"/>
    </source>
</evidence>
<evidence type="ECO:0000256" key="7">
    <source>
        <dbReference type="ARBA" id="ARBA00023242"/>
    </source>
</evidence>
<dbReference type="PROSITE" id="PS00028">
    <property type="entry name" value="ZINC_FINGER_C2H2_1"/>
    <property type="match status" value="6"/>
</dbReference>
<feature type="compositionally biased region" description="Low complexity" evidence="9">
    <location>
        <begin position="742"/>
        <end position="772"/>
    </location>
</feature>